<evidence type="ECO:0000313" key="4">
    <source>
        <dbReference type="EMBL" id="CAF1092968.1"/>
    </source>
</evidence>
<dbReference type="InterPro" id="IPR001878">
    <property type="entry name" value="Znf_CCHC"/>
</dbReference>
<feature type="region of interest" description="Disordered" evidence="2">
    <location>
        <begin position="374"/>
        <end position="394"/>
    </location>
</feature>
<sequence>MSLKQTRTTRNLKQTSINSLFLPTKKEKQQLSIMEDIETDNIQSLQQTTDFKMDDTTSIELLNGQLLGHALHDQRLSQHKKQQDPSILTQLSTIKKFDGQGDVEDWLEKVLGKFSELQLTTSEQKDLIPGLLNGKAFIWYMKAQEKMPTFALFAKNLLQHYERKELNQDQITSLSIKPETLVVQQAVINSKDNIIDSLRNQMMIMNLEKLPKFNGKLKQNPSNWLQDIEEQMNLFKLTNEEKLSFISLCLETEARDWFYDNKHLMLTWTTFTQKLIKIFGCTGKADIAFNRLRHYEQGINQDIRQYYLEIMKLCKEANSSINDDTRLQYLKDGLKPSLRFGVLLKNPSGPEEFLEYAQKVEQLKSLENRQSINAPQINQQQQQPNYHDEHRINNNNIKYNNSTQQMKPITSSTNQYYHQTPAQPYQCYKCGAHDHFIRNCPSFQ</sequence>
<reference evidence="5" key="1">
    <citation type="submission" date="2021-02" db="EMBL/GenBank/DDBJ databases">
        <authorList>
            <person name="Nowell W R."/>
        </authorList>
    </citation>
    <scope>NUCLEOTIDE SEQUENCE</scope>
</reference>
<dbReference type="SUPFAM" id="SSF57756">
    <property type="entry name" value="Retrovirus zinc finger-like domains"/>
    <property type="match status" value="1"/>
</dbReference>
<evidence type="ECO:0000313" key="10">
    <source>
        <dbReference type="Proteomes" id="UP000663834"/>
    </source>
</evidence>
<protein>
    <recommendedName>
        <fullName evidence="3">CCHC-type domain-containing protein</fullName>
    </recommendedName>
</protein>
<dbReference type="Proteomes" id="UP000681720">
    <property type="component" value="Unassembled WGS sequence"/>
</dbReference>
<dbReference type="Pfam" id="PF00098">
    <property type="entry name" value="zf-CCHC"/>
    <property type="match status" value="1"/>
</dbReference>
<dbReference type="PANTHER" id="PTHR33223">
    <property type="entry name" value="CCHC-TYPE DOMAIN-CONTAINING PROTEIN"/>
    <property type="match status" value="1"/>
</dbReference>
<dbReference type="SMART" id="SM00343">
    <property type="entry name" value="ZnF_C2HC"/>
    <property type="match status" value="1"/>
</dbReference>
<dbReference type="PROSITE" id="PS50158">
    <property type="entry name" value="ZF_CCHC"/>
    <property type="match status" value="1"/>
</dbReference>
<dbReference type="PANTHER" id="PTHR33223:SF6">
    <property type="entry name" value="CCHC-TYPE DOMAIN-CONTAINING PROTEIN"/>
    <property type="match status" value="1"/>
</dbReference>
<keyword evidence="1" id="KW-0862">Zinc</keyword>
<dbReference type="EMBL" id="CAJNRE010013795">
    <property type="protein sequence ID" value="CAF2121487.1"/>
    <property type="molecule type" value="Genomic_DNA"/>
</dbReference>
<dbReference type="EMBL" id="CAJNOV010002219">
    <property type="protein sequence ID" value="CAF1092968.1"/>
    <property type="molecule type" value="Genomic_DNA"/>
</dbReference>
<feature type="domain" description="CCHC-type" evidence="3">
    <location>
        <begin position="427"/>
        <end position="442"/>
    </location>
</feature>
<dbReference type="EMBL" id="CAJNOW010017169">
    <property type="protein sequence ID" value="CAF1655053.1"/>
    <property type="molecule type" value="Genomic_DNA"/>
</dbReference>
<evidence type="ECO:0000256" key="1">
    <source>
        <dbReference type="PROSITE-ProRule" id="PRU00047"/>
    </source>
</evidence>
<organism evidence="5 10">
    <name type="scientific">Rotaria magnacalcarata</name>
    <dbReference type="NCBI Taxonomy" id="392030"/>
    <lineage>
        <taxon>Eukaryota</taxon>
        <taxon>Metazoa</taxon>
        <taxon>Spiralia</taxon>
        <taxon>Gnathifera</taxon>
        <taxon>Rotifera</taxon>
        <taxon>Eurotatoria</taxon>
        <taxon>Bdelloidea</taxon>
        <taxon>Philodinida</taxon>
        <taxon>Philodinidae</taxon>
        <taxon>Rotaria</taxon>
    </lineage>
</organism>
<dbReference type="EMBL" id="CAJOBI010097351">
    <property type="protein sequence ID" value="CAF4571433.1"/>
    <property type="molecule type" value="Genomic_DNA"/>
</dbReference>
<gene>
    <name evidence="8" type="ORF">BYL167_LOCUS29088</name>
    <name evidence="4" type="ORF">CJN711_LOCUS6758</name>
    <name evidence="7" type="ORF">GIL414_LOCUS18472</name>
    <name evidence="5" type="ORF">KQP761_LOCUS30767</name>
    <name evidence="6" type="ORF">MBJ925_LOCUS26001</name>
    <name evidence="9" type="ORF">SMN809_LOCUS37875</name>
</gene>
<dbReference type="AlphaFoldDB" id="A0A816EXE9"/>
<dbReference type="Proteomes" id="UP000681967">
    <property type="component" value="Unassembled WGS sequence"/>
</dbReference>
<feature type="compositionally biased region" description="Low complexity" evidence="2">
    <location>
        <begin position="374"/>
        <end position="385"/>
    </location>
</feature>
<keyword evidence="1" id="KW-0863">Zinc-finger</keyword>
<evidence type="ECO:0000313" key="6">
    <source>
        <dbReference type="EMBL" id="CAF2121487.1"/>
    </source>
</evidence>
<name>A0A816EXE9_9BILA</name>
<keyword evidence="1" id="KW-0479">Metal-binding</keyword>
<dbReference type="InterPro" id="IPR036875">
    <property type="entry name" value="Znf_CCHC_sf"/>
</dbReference>
<dbReference type="GO" id="GO:0008270">
    <property type="term" value="F:zinc ion binding"/>
    <property type="evidence" value="ECO:0007669"/>
    <property type="project" value="UniProtKB-KW"/>
</dbReference>
<evidence type="ECO:0000313" key="9">
    <source>
        <dbReference type="EMBL" id="CAF4571433.1"/>
    </source>
</evidence>
<proteinExistence type="predicted"/>
<dbReference type="Proteomes" id="UP000663855">
    <property type="component" value="Unassembled WGS sequence"/>
</dbReference>
<evidence type="ECO:0000259" key="3">
    <source>
        <dbReference type="PROSITE" id="PS50158"/>
    </source>
</evidence>
<evidence type="ECO:0000256" key="2">
    <source>
        <dbReference type="SAM" id="MobiDB-lite"/>
    </source>
</evidence>
<dbReference type="OrthoDB" id="10012585at2759"/>
<dbReference type="Proteomes" id="UP000663824">
    <property type="component" value="Unassembled WGS sequence"/>
</dbReference>
<evidence type="ECO:0000313" key="8">
    <source>
        <dbReference type="EMBL" id="CAF4340399.1"/>
    </source>
</evidence>
<evidence type="ECO:0000313" key="7">
    <source>
        <dbReference type="EMBL" id="CAF4129912.1"/>
    </source>
</evidence>
<comment type="caution">
    <text evidence="5">The sequence shown here is derived from an EMBL/GenBank/DDBJ whole genome shotgun (WGS) entry which is preliminary data.</text>
</comment>
<dbReference type="Proteomes" id="UP000676336">
    <property type="component" value="Unassembled WGS sequence"/>
</dbReference>
<accession>A0A816EXE9</accession>
<dbReference type="GO" id="GO:0003676">
    <property type="term" value="F:nucleic acid binding"/>
    <property type="evidence" value="ECO:0007669"/>
    <property type="project" value="InterPro"/>
</dbReference>
<dbReference type="EMBL" id="CAJOBJ010009116">
    <property type="protein sequence ID" value="CAF4129912.1"/>
    <property type="molecule type" value="Genomic_DNA"/>
</dbReference>
<evidence type="ECO:0000313" key="5">
    <source>
        <dbReference type="EMBL" id="CAF1655053.1"/>
    </source>
</evidence>
<dbReference type="EMBL" id="CAJOBH010043253">
    <property type="protein sequence ID" value="CAF4340399.1"/>
    <property type="molecule type" value="Genomic_DNA"/>
</dbReference>
<dbReference type="Proteomes" id="UP000663834">
    <property type="component" value="Unassembled WGS sequence"/>
</dbReference>